<comment type="pathway">
    <text evidence="1">Porphyrin-containing compound metabolism; chlorophyll biosynthesis.</text>
</comment>
<keyword evidence="7" id="KW-0149">Chlorophyll biosynthesis</keyword>
<keyword evidence="4" id="KW-0602">Photosynthesis</keyword>
<dbReference type="GO" id="GO:0015995">
    <property type="term" value="P:chlorophyll biosynthetic process"/>
    <property type="evidence" value="ECO:0007669"/>
    <property type="project" value="UniProtKB-UniPathway"/>
</dbReference>
<feature type="chain" id="PRO_5031226553" description="protochlorophyllide reductase" evidence="8">
    <location>
        <begin position="22"/>
        <end position="427"/>
    </location>
</feature>
<dbReference type="AlphaFoldDB" id="A0A7S1XMW8"/>
<reference evidence="9" key="1">
    <citation type="submission" date="2021-01" db="EMBL/GenBank/DDBJ databases">
        <authorList>
            <person name="Corre E."/>
            <person name="Pelletier E."/>
            <person name="Niang G."/>
            <person name="Scheremetjew M."/>
            <person name="Finn R."/>
            <person name="Kale V."/>
            <person name="Holt S."/>
            <person name="Cochrane G."/>
            <person name="Meng A."/>
            <person name="Brown T."/>
            <person name="Cohen L."/>
        </authorList>
    </citation>
    <scope>NUCLEOTIDE SEQUENCE</scope>
    <source>
        <strain evidence="9">CCMP2877</strain>
    </source>
</reference>
<keyword evidence="5" id="KW-0521">NADP</keyword>
<comment type="similarity">
    <text evidence="2">Belongs to the short-chain dehydrogenases/reductases (SDR) family. POR subfamily.</text>
</comment>
<evidence type="ECO:0000256" key="2">
    <source>
        <dbReference type="ARBA" id="ARBA00005821"/>
    </source>
</evidence>
<dbReference type="UniPathway" id="UPA00668"/>
<keyword evidence="6" id="KW-0560">Oxidoreductase</keyword>
<dbReference type="EMBL" id="HBGJ01012582">
    <property type="protein sequence ID" value="CAD9249563.1"/>
    <property type="molecule type" value="Transcribed_RNA"/>
</dbReference>
<evidence type="ECO:0000256" key="3">
    <source>
        <dbReference type="ARBA" id="ARBA00012006"/>
    </source>
</evidence>
<evidence type="ECO:0000256" key="7">
    <source>
        <dbReference type="ARBA" id="ARBA00023171"/>
    </source>
</evidence>
<evidence type="ECO:0000256" key="5">
    <source>
        <dbReference type="ARBA" id="ARBA00022857"/>
    </source>
</evidence>
<keyword evidence="8" id="KW-0732">Signal</keyword>
<dbReference type="PANTHER" id="PTHR44419">
    <property type="entry name" value="PROTOCHLOROPHYLLIDE REDUCTASE C, CHLOROPLASTIC"/>
    <property type="match status" value="1"/>
</dbReference>
<feature type="signal peptide" evidence="8">
    <location>
        <begin position="1"/>
        <end position="21"/>
    </location>
</feature>
<dbReference type="InterPro" id="IPR036291">
    <property type="entry name" value="NAD(P)-bd_dom_sf"/>
</dbReference>
<dbReference type="InterPro" id="IPR005979">
    <property type="entry name" value="Prochl_reduct"/>
</dbReference>
<protein>
    <recommendedName>
        <fullName evidence="3">protochlorophyllide reductase</fullName>
        <ecNumber evidence="3">1.3.1.33</ecNumber>
    </recommendedName>
</protein>
<name>A0A7S1XMW8_9STRA</name>
<dbReference type="GO" id="GO:0016630">
    <property type="term" value="F:protochlorophyllide reductase activity"/>
    <property type="evidence" value="ECO:0007669"/>
    <property type="project" value="UniProtKB-EC"/>
</dbReference>
<dbReference type="Gene3D" id="3.40.50.720">
    <property type="entry name" value="NAD(P)-binding Rossmann-like Domain"/>
    <property type="match status" value="1"/>
</dbReference>
<sequence length="427" mass="44612">MRSRAALLALLGFVGIPAARPLRLPTRRDALTYAARASVGIAGLLNMPGEALADTLRLYPDRDPSLGPQDYLKAVAAPEKPLNVIVTGASSGIGRDAAVKMVKRGHVVSVPCRTMEQAERICREITEDAEAFIPGSGVGRAVPFACDLASLASVRKFAAAWQEEGPHRGKSGAGPLHVLALNAGVAPSTDAKSPVRTKDGFEEAVGVNHLAHFLLANLLMPELRGCVPKSNENPPQRRLVVTASQVHDPATPGGNVGPPATLGDLSGLKGGPLFEMADGGSFDGDKAYKDSKLCNVLFVEEAARRLAAATDATTAVSLSPGLITRTGLFRNQKSAFVKAFDFVAYNVARVAETVDFGGDCLLAACIAPELGSAAANGIFYTNSKPGKHTFEAVEVSKEAQEPGKAAALWAISEGLVGLERSKACKEA</sequence>
<dbReference type="PANTHER" id="PTHR44419:SF19">
    <property type="entry name" value="PROTOCHLOROPHYLLIDE REDUCTASE A, CHLOROPLASTIC"/>
    <property type="match status" value="1"/>
</dbReference>
<proteinExistence type="inferred from homology"/>
<accession>A0A7S1XMW8</accession>
<dbReference type="GO" id="GO:0015979">
    <property type="term" value="P:photosynthesis"/>
    <property type="evidence" value="ECO:0007669"/>
    <property type="project" value="UniProtKB-KW"/>
</dbReference>
<dbReference type="Pfam" id="PF00106">
    <property type="entry name" value="adh_short"/>
    <property type="match status" value="1"/>
</dbReference>
<evidence type="ECO:0000256" key="8">
    <source>
        <dbReference type="SAM" id="SignalP"/>
    </source>
</evidence>
<organism evidence="9">
    <name type="scientific">Phaeomonas parva</name>
    <dbReference type="NCBI Taxonomy" id="124430"/>
    <lineage>
        <taxon>Eukaryota</taxon>
        <taxon>Sar</taxon>
        <taxon>Stramenopiles</taxon>
        <taxon>Ochrophyta</taxon>
        <taxon>Pinguiophyceae</taxon>
        <taxon>Pinguiochrysidales</taxon>
        <taxon>Pinguiochrysidaceae</taxon>
        <taxon>Phaeomonas</taxon>
    </lineage>
</organism>
<dbReference type="EC" id="1.3.1.33" evidence="3"/>
<dbReference type="PRINTS" id="PR00081">
    <property type="entry name" value="GDHRDH"/>
</dbReference>
<evidence type="ECO:0000256" key="6">
    <source>
        <dbReference type="ARBA" id="ARBA00023002"/>
    </source>
</evidence>
<evidence type="ECO:0000256" key="4">
    <source>
        <dbReference type="ARBA" id="ARBA00022531"/>
    </source>
</evidence>
<evidence type="ECO:0000256" key="1">
    <source>
        <dbReference type="ARBA" id="ARBA00005173"/>
    </source>
</evidence>
<dbReference type="SUPFAM" id="SSF51735">
    <property type="entry name" value="NAD(P)-binding Rossmann-fold domains"/>
    <property type="match status" value="1"/>
</dbReference>
<dbReference type="InterPro" id="IPR002347">
    <property type="entry name" value="SDR_fam"/>
</dbReference>
<evidence type="ECO:0000313" key="9">
    <source>
        <dbReference type="EMBL" id="CAD9249563.1"/>
    </source>
</evidence>
<gene>
    <name evidence="9" type="ORF">PPAR1163_LOCUS7923</name>
</gene>